<name>A0AAW1TP50_9CUCU</name>
<reference evidence="2 3" key="1">
    <citation type="submission" date="2023-03" db="EMBL/GenBank/DDBJ databases">
        <title>Genome insight into feeding habits of ladybird beetles.</title>
        <authorList>
            <person name="Li H.-S."/>
            <person name="Huang Y.-H."/>
            <person name="Pang H."/>
        </authorList>
    </citation>
    <scope>NUCLEOTIDE SEQUENCE [LARGE SCALE GENOMIC DNA]</scope>
    <source>
        <strain evidence="2">SYSU_2023b</strain>
        <tissue evidence="2">Whole body</tissue>
    </source>
</reference>
<protein>
    <submittedName>
        <fullName evidence="2">Uncharacterized protein</fullName>
    </submittedName>
</protein>
<accession>A0AAW1TP50</accession>
<dbReference type="Proteomes" id="UP001431783">
    <property type="component" value="Unassembled WGS sequence"/>
</dbReference>
<feature type="compositionally biased region" description="Polar residues" evidence="1">
    <location>
        <begin position="81"/>
        <end position="90"/>
    </location>
</feature>
<gene>
    <name evidence="2" type="ORF">WA026_021771</name>
</gene>
<evidence type="ECO:0000313" key="2">
    <source>
        <dbReference type="EMBL" id="KAK9873282.1"/>
    </source>
</evidence>
<organism evidence="2 3">
    <name type="scientific">Henosepilachna vigintioctopunctata</name>
    <dbReference type="NCBI Taxonomy" id="420089"/>
    <lineage>
        <taxon>Eukaryota</taxon>
        <taxon>Metazoa</taxon>
        <taxon>Ecdysozoa</taxon>
        <taxon>Arthropoda</taxon>
        <taxon>Hexapoda</taxon>
        <taxon>Insecta</taxon>
        <taxon>Pterygota</taxon>
        <taxon>Neoptera</taxon>
        <taxon>Endopterygota</taxon>
        <taxon>Coleoptera</taxon>
        <taxon>Polyphaga</taxon>
        <taxon>Cucujiformia</taxon>
        <taxon>Coccinelloidea</taxon>
        <taxon>Coccinellidae</taxon>
        <taxon>Epilachninae</taxon>
        <taxon>Epilachnini</taxon>
        <taxon>Henosepilachna</taxon>
    </lineage>
</organism>
<dbReference type="AlphaFoldDB" id="A0AAW1TP50"/>
<evidence type="ECO:0000313" key="3">
    <source>
        <dbReference type="Proteomes" id="UP001431783"/>
    </source>
</evidence>
<feature type="region of interest" description="Disordered" evidence="1">
    <location>
        <begin position="68"/>
        <end position="90"/>
    </location>
</feature>
<proteinExistence type="predicted"/>
<evidence type="ECO:0000256" key="1">
    <source>
        <dbReference type="SAM" id="MobiDB-lite"/>
    </source>
</evidence>
<dbReference type="EMBL" id="JARQZJ010000017">
    <property type="protein sequence ID" value="KAK9873282.1"/>
    <property type="molecule type" value="Genomic_DNA"/>
</dbReference>
<keyword evidence="3" id="KW-1185">Reference proteome</keyword>
<feature type="compositionally biased region" description="Basic and acidic residues" evidence="1">
    <location>
        <begin position="69"/>
        <end position="80"/>
    </location>
</feature>
<sequence length="199" mass="23115">MDFVEARLLDDEPKIKSKNKTTKQNDIAFKSNHYICYKYGQAKLQNAQPIEVEFRGLEMDLATSVAKSSLDRSPHVRKNDTSVQRNKTASSSVPALVSQKNCTKMSSKKEFCIFCKSCMEKKKIETLRKQGQFEYNSQPERNIDNKFLSMRRPIQGLTKKRDDYFPCPKCHGYYSKTARRQHSVKCDPSLKKTRTSNYF</sequence>
<comment type="caution">
    <text evidence="2">The sequence shown here is derived from an EMBL/GenBank/DDBJ whole genome shotgun (WGS) entry which is preliminary data.</text>
</comment>